<dbReference type="Proteomes" id="UP000193922">
    <property type="component" value="Unassembled WGS sequence"/>
</dbReference>
<keyword evidence="2" id="KW-1185">Reference proteome</keyword>
<reference evidence="1 2" key="1">
    <citation type="submission" date="2016-07" db="EMBL/GenBank/DDBJ databases">
        <title>Pervasive Adenine N6-methylation of Active Genes in Fungi.</title>
        <authorList>
            <consortium name="DOE Joint Genome Institute"/>
            <person name="Mondo S.J."/>
            <person name="Dannebaum R.O."/>
            <person name="Kuo R.C."/>
            <person name="Labutti K."/>
            <person name="Haridas S."/>
            <person name="Kuo A."/>
            <person name="Salamov A."/>
            <person name="Ahrendt S.R."/>
            <person name="Lipzen A."/>
            <person name="Sullivan W."/>
            <person name="Andreopoulos W.B."/>
            <person name="Clum A."/>
            <person name="Lindquist E."/>
            <person name="Daum C."/>
            <person name="Ramamoorthy G.K."/>
            <person name="Gryganskyi A."/>
            <person name="Culley D."/>
            <person name="Magnuson J.K."/>
            <person name="James T.Y."/>
            <person name="O'Malley M.A."/>
            <person name="Stajich J.E."/>
            <person name="Spatafora J.W."/>
            <person name="Visel A."/>
            <person name="Grigoriev I.V."/>
        </authorList>
    </citation>
    <scope>NUCLEOTIDE SEQUENCE [LARGE SCALE GENOMIC DNA]</scope>
    <source>
        <strain evidence="1 2">ATCC 12442</strain>
    </source>
</reference>
<dbReference type="GeneID" id="63806757"/>
<evidence type="ECO:0008006" key="3">
    <source>
        <dbReference type="Google" id="ProtNLM"/>
    </source>
</evidence>
<sequence>MPYRAGSWLGVHDTSDELRILFVSSNMYDIINLNPHDCVGSSANEFITGESLETYPATFARHTTDNIFISYVHVTTSDGSAIVVRTISFVCSNITFIVGSYDPSWQAEHMMQRNHIKRFRYVSKDESRMETLTQIKKAISEVSGQGNTITAVPQQDSQRQAQESARTLIQACIVLDSLERMDGRTPHGPTITFLTNSIDQIIDVDATDLQGIPFLSLVAADDIVKASDGAILLCQPAIGLRIRRTDCASVEEAGYMSLEELVSSEAETSGYDSSWRDIKPY</sequence>
<evidence type="ECO:0000313" key="1">
    <source>
        <dbReference type="EMBL" id="ORX72848.1"/>
    </source>
</evidence>
<dbReference type="SUPFAM" id="SSF55785">
    <property type="entry name" value="PYP-like sensor domain (PAS domain)"/>
    <property type="match status" value="1"/>
</dbReference>
<evidence type="ECO:0000313" key="2">
    <source>
        <dbReference type="Proteomes" id="UP000193922"/>
    </source>
</evidence>
<proteinExistence type="predicted"/>
<comment type="caution">
    <text evidence="1">The sequence shown here is derived from an EMBL/GenBank/DDBJ whole genome shotgun (WGS) entry which is preliminary data.</text>
</comment>
<dbReference type="AlphaFoldDB" id="A0A1Y1WHN5"/>
<dbReference type="RefSeq" id="XP_040746188.1">
    <property type="nucleotide sequence ID" value="XM_040890109.1"/>
</dbReference>
<dbReference type="Gene3D" id="3.30.450.20">
    <property type="entry name" value="PAS domain"/>
    <property type="match status" value="1"/>
</dbReference>
<dbReference type="InterPro" id="IPR035965">
    <property type="entry name" value="PAS-like_dom_sf"/>
</dbReference>
<gene>
    <name evidence="1" type="ORF">DL89DRAFT_290672</name>
</gene>
<name>A0A1Y1WHN5_9FUNG</name>
<dbReference type="OrthoDB" id="411251at2759"/>
<organism evidence="1 2">
    <name type="scientific">Linderina pennispora</name>
    <dbReference type="NCBI Taxonomy" id="61395"/>
    <lineage>
        <taxon>Eukaryota</taxon>
        <taxon>Fungi</taxon>
        <taxon>Fungi incertae sedis</taxon>
        <taxon>Zoopagomycota</taxon>
        <taxon>Kickxellomycotina</taxon>
        <taxon>Kickxellomycetes</taxon>
        <taxon>Kickxellales</taxon>
        <taxon>Kickxellaceae</taxon>
        <taxon>Linderina</taxon>
    </lineage>
</organism>
<dbReference type="EMBL" id="MCFD01000002">
    <property type="protein sequence ID" value="ORX72848.1"/>
    <property type="molecule type" value="Genomic_DNA"/>
</dbReference>
<protein>
    <recommendedName>
        <fullName evidence="3">PAS domain-containing protein</fullName>
    </recommendedName>
</protein>
<accession>A0A1Y1WHN5</accession>